<proteinExistence type="predicted"/>
<sequence length="72" mass="8392">MRLNSFGLDPFGFYCQDVSCLSFELDLRFGLFRTDYSWVTMKKIPLIGSAKPQLSSTLANNQYGFEWLILHY</sequence>
<dbReference type="Proteomes" id="UP000026915">
    <property type="component" value="Chromosome 8"/>
</dbReference>
<name>A0A061FFB0_THECC</name>
<dbReference type="InParanoid" id="A0A061FFB0"/>
<accession>A0A061FFB0</accession>
<evidence type="ECO:0000313" key="2">
    <source>
        <dbReference type="Proteomes" id="UP000026915"/>
    </source>
</evidence>
<dbReference type="HOGENOM" id="CLU_2727345_0_0_1"/>
<dbReference type="AlphaFoldDB" id="A0A061FFB0"/>
<evidence type="ECO:0000313" key="1">
    <source>
        <dbReference type="EMBL" id="EOY15593.1"/>
    </source>
</evidence>
<keyword evidence="2" id="KW-1185">Reference proteome</keyword>
<reference evidence="1 2" key="1">
    <citation type="journal article" date="2013" name="Genome Biol.">
        <title>The genome sequence of the most widely cultivated cacao type and its use to identify candidate genes regulating pod color.</title>
        <authorList>
            <person name="Motamayor J.C."/>
            <person name="Mockaitis K."/>
            <person name="Schmutz J."/>
            <person name="Haiminen N."/>
            <person name="Iii D.L."/>
            <person name="Cornejo O."/>
            <person name="Findley S.D."/>
            <person name="Zheng P."/>
            <person name="Utro F."/>
            <person name="Royaert S."/>
            <person name="Saski C."/>
            <person name="Jenkins J."/>
            <person name="Podicheti R."/>
            <person name="Zhao M."/>
            <person name="Scheffler B.E."/>
            <person name="Stack J.C."/>
            <person name="Feltus F.A."/>
            <person name="Mustiga G.M."/>
            <person name="Amores F."/>
            <person name="Phillips W."/>
            <person name="Marelli J.P."/>
            <person name="May G.D."/>
            <person name="Shapiro H."/>
            <person name="Ma J."/>
            <person name="Bustamante C.D."/>
            <person name="Schnell R.J."/>
            <person name="Main D."/>
            <person name="Gilbert D."/>
            <person name="Parida L."/>
            <person name="Kuhn D.N."/>
        </authorList>
    </citation>
    <scope>NUCLEOTIDE SEQUENCE [LARGE SCALE GENOMIC DNA]</scope>
    <source>
        <strain evidence="2">cv. Matina 1-6</strain>
    </source>
</reference>
<protein>
    <submittedName>
        <fullName evidence="1">Uncharacterized protein</fullName>
    </submittedName>
</protein>
<organism evidence="1 2">
    <name type="scientific">Theobroma cacao</name>
    <name type="common">Cacao</name>
    <name type="synonym">Cocoa</name>
    <dbReference type="NCBI Taxonomy" id="3641"/>
    <lineage>
        <taxon>Eukaryota</taxon>
        <taxon>Viridiplantae</taxon>
        <taxon>Streptophyta</taxon>
        <taxon>Embryophyta</taxon>
        <taxon>Tracheophyta</taxon>
        <taxon>Spermatophyta</taxon>
        <taxon>Magnoliopsida</taxon>
        <taxon>eudicotyledons</taxon>
        <taxon>Gunneridae</taxon>
        <taxon>Pentapetalae</taxon>
        <taxon>rosids</taxon>
        <taxon>malvids</taxon>
        <taxon>Malvales</taxon>
        <taxon>Malvaceae</taxon>
        <taxon>Byttnerioideae</taxon>
        <taxon>Theobroma</taxon>
    </lineage>
</organism>
<dbReference type="EMBL" id="CM001886">
    <property type="protein sequence ID" value="EOY15593.1"/>
    <property type="molecule type" value="Genomic_DNA"/>
</dbReference>
<gene>
    <name evidence="1" type="ORF">TCM_034606</name>
</gene>
<dbReference type="Gramene" id="EOY15593">
    <property type="protein sequence ID" value="EOY15593"/>
    <property type="gene ID" value="TCM_034606"/>
</dbReference>